<protein>
    <submittedName>
        <fullName evidence="2">Uncharacterized protein</fullName>
    </submittedName>
</protein>
<evidence type="ECO:0000256" key="1">
    <source>
        <dbReference type="SAM" id="MobiDB-lite"/>
    </source>
</evidence>
<feature type="region of interest" description="Disordered" evidence="1">
    <location>
        <begin position="1"/>
        <end position="23"/>
    </location>
</feature>
<organism evidence="2 3">
    <name type="scientific">Portunus trituberculatus</name>
    <name type="common">Swimming crab</name>
    <name type="synonym">Neptunus trituberculatus</name>
    <dbReference type="NCBI Taxonomy" id="210409"/>
    <lineage>
        <taxon>Eukaryota</taxon>
        <taxon>Metazoa</taxon>
        <taxon>Ecdysozoa</taxon>
        <taxon>Arthropoda</taxon>
        <taxon>Crustacea</taxon>
        <taxon>Multicrustacea</taxon>
        <taxon>Malacostraca</taxon>
        <taxon>Eumalacostraca</taxon>
        <taxon>Eucarida</taxon>
        <taxon>Decapoda</taxon>
        <taxon>Pleocyemata</taxon>
        <taxon>Brachyura</taxon>
        <taxon>Eubrachyura</taxon>
        <taxon>Portunoidea</taxon>
        <taxon>Portunidae</taxon>
        <taxon>Portuninae</taxon>
        <taxon>Portunus</taxon>
    </lineage>
</organism>
<sequence length="82" mass="9467">MTAYSPPLTTTLARAPKPDTGSTELTRLRELNRRYVNKIPPRGYWNAQFDVKQPTFMSAQEEVLKYKLKDTETKCDCKVNLT</sequence>
<evidence type="ECO:0000313" key="2">
    <source>
        <dbReference type="EMBL" id="MPC43026.1"/>
    </source>
</evidence>
<accession>A0A5B7FCJ9</accession>
<comment type="caution">
    <text evidence="2">The sequence shown here is derived from an EMBL/GenBank/DDBJ whole genome shotgun (WGS) entry which is preliminary data.</text>
</comment>
<reference evidence="2 3" key="1">
    <citation type="submission" date="2019-05" db="EMBL/GenBank/DDBJ databases">
        <title>Another draft genome of Portunus trituberculatus and its Hox gene families provides insights of decapod evolution.</title>
        <authorList>
            <person name="Jeong J.-H."/>
            <person name="Song I."/>
            <person name="Kim S."/>
            <person name="Choi T."/>
            <person name="Kim D."/>
            <person name="Ryu S."/>
            <person name="Kim W."/>
        </authorList>
    </citation>
    <scope>NUCLEOTIDE SEQUENCE [LARGE SCALE GENOMIC DNA]</scope>
    <source>
        <tissue evidence="2">Muscle</tissue>
    </source>
</reference>
<gene>
    <name evidence="2" type="ORF">E2C01_036661</name>
</gene>
<evidence type="ECO:0000313" key="3">
    <source>
        <dbReference type="Proteomes" id="UP000324222"/>
    </source>
</evidence>
<name>A0A5B7FCJ9_PORTR</name>
<dbReference type="OrthoDB" id="442731at2759"/>
<dbReference type="EMBL" id="VSRR010005657">
    <property type="protein sequence ID" value="MPC43026.1"/>
    <property type="molecule type" value="Genomic_DNA"/>
</dbReference>
<keyword evidence="3" id="KW-1185">Reference proteome</keyword>
<proteinExistence type="predicted"/>
<dbReference type="Proteomes" id="UP000324222">
    <property type="component" value="Unassembled WGS sequence"/>
</dbReference>
<dbReference type="AlphaFoldDB" id="A0A5B7FCJ9"/>